<dbReference type="InterPro" id="IPR008927">
    <property type="entry name" value="6-PGluconate_DH-like_C_sf"/>
</dbReference>
<feature type="binding site" evidence="13">
    <location>
        <position position="256"/>
    </location>
    <ligand>
        <name>sn-glycerol 3-phosphate</name>
        <dbReference type="ChEBI" id="CHEBI:57597"/>
    </ligand>
</feature>
<dbReference type="NCBIfam" id="NF000940">
    <property type="entry name" value="PRK00094.1-2"/>
    <property type="match status" value="1"/>
</dbReference>
<dbReference type="GO" id="GO:0006650">
    <property type="term" value="P:glycerophospholipid metabolic process"/>
    <property type="evidence" value="ECO:0007669"/>
    <property type="project" value="UniProtKB-UniRule"/>
</dbReference>
<comment type="catalytic activity">
    <reaction evidence="9">
        <text>sn-glycerol 3-phosphate + NADP(+) = dihydroxyacetone phosphate + NADPH + H(+)</text>
        <dbReference type="Rhea" id="RHEA:11096"/>
        <dbReference type="ChEBI" id="CHEBI:15378"/>
        <dbReference type="ChEBI" id="CHEBI:57597"/>
        <dbReference type="ChEBI" id="CHEBI:57642"/>
        <dbReference type="ChEBI" id="CHEBI:57783"/>
        <dbReference type="ChEBI" id="CHEBI:58349"/>
        <dbReference type="EC" id="1.1.1.94"/>
    </reaction>
    <physiologicalReaction direction="right-to-left" evidence="9">
        <dbReference type="Rhea" id="RHEA:11098"/>
    </physiologicalReaction>
</comment>
<dbReference type="GO" id="GO:0005975">
    <property type="term" value="P:carbohydrate metabolic process"/>
    <property type="evidence" value="ECO:0007669"/>
    <property type="project" value="InterPro"/>
</dbReference>
<feature type="binding site" evidence="13">
    <location>
        <position position="281"/>
    </location>
    <ligand>
        <name>NADPH</name>
        <dbReference type="ChEBI" id="CHEBI:57783"/>
    </ligand>
</feature>
<keyword evidence="13" id="KW-0547">Nucleotide-binding</keyword>
<feature type="binding site" evidence="15">
    <location>
        <begin position="257"/>
        <end position="258"/>
    </location>
    <ligand>
        <name>substrate</name>
    </ligand>
</feature>
<dbReference type="EMBL" id="JAHCVJ010000004">
    <property type="protein sequence ID" value="MBT0665073.1"/>
    <property type="molecule type" value="Genomic_DNA"/>
</dbReference>
<dbReference type="EC" id="1.1.1.94" evidence="10 13"/>
<comment type="subcellular location">
    <subcellularLocation>
        <location evidence="13">Cytoplasm</location>
    </subcellularLocation>
</comment>
<evidence type="ECO:0000256" key="12">
    <source>
        <dbReference type="ARBA" id="ARBA00080511"/>
    </source>
</evidence>
<feature type="binding site" evidence="13">
    <location>
        <position position="283"/>
    </location>
    <ligand>
        <name>NADPH</name>
        <dbReference type="ChEBI" id="CHEBI:57783"/>
    </ligand>
</feature>
<evidence type="ECO:0000256" key="10">
    <source>
        <dbReference type="ARBA" id="ARBA00066687"/>
    </source>
</evidence>
<dbReference type="Proteomes" id="UP000811899">
    <property type="component" value="Unassembled WGS sequence"/>
</dbReference>
<dbReference type="AlphaFoldDB" id="A0AAW4L2A7"/>
<feature type="binding site" evidence="13">
    <location>
        <position position="107"/>
    </location>
    <ligand>
        <name>sn-glycerol 3-phosphate</name>
        <dbReference type="ChEBI" id="CHEBI:57597"/>
    </ligand>
</feature>
<dbReference type="PIRSF" id="PIRSF000114">
    <property type="entry name" value="Glycerol-3-P_dh"/>
    <property type="match status" value="1"/>
</dbReference>
<keyword evidence="5 13" id="KW-0520">NAD</keyword>
<dbReference type="Gene3D" id="1.10.1040.10">
    <property type="entry name" value="N-(1-d-carboxylethyl)-l-norvaline Dehydrogenase, domain 2"/>
    <property type="match status" value="1"/>
</dbReference>
<feature type="active site" description="Proton acceptor" evidence="13 14">
    <location>
        <position position="193"/>
    </location>
</feature>
<dbReference type="SUPFAM" id="SSF51735">
    <property type="entry name" value="NAD(P)-binding Rossmann-fold domains"/>
    <property type="match status" value="1"/>
</dbReference>
<dbReference type="FunFam" id="3.40.50.720:FF:000019">
    <property type="entry name" value="Glycerol-3-phosphate dehydrogenase [NAD(P)+]"/>
    <property type="match status" value="1"/>
</dbReference>
<keyword evidence="3 13" id="KW-0521">NADP</keyword>
<dbReference type="InterPro" id="IPR013328">
    <property type="entry name" value="6PGD_dom2"/>
</dbReference>
<dbReference type="InterPro" id="IPR011128">
    <property type="entry name" value="G3P_DH_NAD-dep_N"/>
</dbReference>
<keyword evidence="7 13" id="KW-0594">Phospholipid biosynthesis</keyword>
<feature type="binding site" evidence="13">
    <location>
        <position position="12"/>
    </location>
    <ligand>
        <name>NADPH</name>
        <dbReference type="ChEBI" id="CHEBI:57783"/>
    </ligand>
</feature>
<comment type="similarity">
    <text evidence="1 13 17">Belongs to the NAD-dependent glycerol-3-phosphate dehydrogenase family.</text>
</comment>
<dbReference type="InterPro" id="IPR006109">
    <property type="entry name" value="G3P_DH_NAD-dep_C"/>
</dbReference>
<keyword evidence="6 13" id="KW-0443">Lipid metabolism</keyword>
<evidence type="ECO:0000256" key="16">
    <source>
        <dbReference type="PIRSR" id="PIRSR000114-3"/>
    </source>
</evidence>
<keyword evidence="8 13" id="KW-1208">Phospholipid metabolism</keyword>
<evidence type="ECO:0000256" key="17">
    <source>
        <dbReference type="RuleBase" id="RU000437"/>
    </source>
</evidence>
<feature type="binding site" evidence="13">
    <location>
        <position position="193"/>
    </location>
    <ligand>
        <name>sn-glycerol 3-phosphate</name>
        <dbReference type="ChEBI" id="CHEBI:57597"/>
    </ligand>
</feature>
<name>A0AAW4L2A7_9BACT</name>
<comment type="caution">
    <text evidence="13">Lacks conserved residue(s) required for the propagation of feature annotation.</text>
</comment>
<evidence type="ECO:0000313" key="20">
    <source>
        <dbReference type="EMBL" id="MBT0665073.1"/>
    </source>
</evidence>
<dbReference type="Pfam" id="PF07479">
    <property type="entry name" value="NAD_Gly3P_dh_C"/>
    <property type="match status" value="1"/>
</dbReference>
<dbReference type="GO" id="GO:0047952">
    <property type="term" value="F:glycerol-3-phosphate dehydrogenase [NAD(P)+] activity"/>
    <property type="evidence" value="ECO:0007669"/>
    <property type="project" value="UniProtKB-UniRule"/>
</dbReference>
<evidence type="ECO:0000256" key="2">
    <source>
        <dbReference type="ARBA" id="ARBA00022516"/>
    </source>
</evidence>
<comment type="catalytic activity">
    <reaction evidence="13">
        <text>sn-glycerol 3-phosphate + NAD(+) = dihydroxyacetone phosphate + NADH + H(+)</text>
        <dbReference type="Rhea" id="RHEA:11092"/>
        <dbReference type="ChEBI" id="CHEBI:15378"/>
        <dbReference type="ChEBI" id="CHEBI:57540"/>
        <dbReference type="ChEBI" id="CHEBI:57597"/>
        <dbReference type="ChEBI" id="CHEBI:57642"/>
        <dbReference type="ChEBI" id="CHEBI:57945"/>
        <dbReference type="EC" id="1.1.1.94"/>
    </reaction>
</comment>
<evidence type="ECO:0000256" key="9">
    <source>
        <dbReference type="ARBA" id="ARBA00052716"/>
    </source>
</evidence>
<evidence type="ECO:0000259" key="18">
    <source>
        <dbReference type="Pfam" id="PF01210"/>
    </source>
</evidence>
<feature type="binding site" evidence="16">
    <location>
        <position position="257"/>
    </location>
    <ligand>
        <name>NAD(+)</name>
        <dbReference type="ChEBI" id="CHEBI:57540"/>
    </ligand>
</feature>
<evidence type="ECO:0000256" key="8">
    <source>
        <dbReference type="ARBA" id="ARBA00023264"/>
    </source>
</evidence>
<feature type="binding site" evidence="16">
    <location>
        <position position="142"/>
    </location>
    <ligand>
        <name>NAD(+)</name>
        <dbReference type="ChEBI" id="CHEBI:57540"/>
    </ligand>
</feature>
<evidence type="ECO:0000256" key="5">
    <source>
        <dbReference type="ARBA" id="ARBA00023027"/>
    </source>
</evidence>
<protein>
    <recommendedName>
        <fullName evidence="11 13">Glycerol-3-phosphate dehydrogenase [NAD(P)+]</fullName>
        <ecNumber evidence="10 13">1.1.1.94</ecNumber>
    </recommendedName>
    <alternativeName>
        <fullName evidence="13">NAD(P)(+)-dependent glycerol-3-phosphate dehydrogenase</fullName>
    </alternativeName>
    <alternativeName>
        <fullName evidence="12 13">NAD(P)H-dependent dihydroxyacetone-phosphate reductase</fullName>
    </alternativeName>
</protein>
<feature type="binding site" evidence="16">
    <location>
        <begin position="9"/>
        <end position="14"/>
    </location>
    <ligand>
        <name>NAD(+)</name>
        <dbReference type="ChEBI" id="CHEBI:57540"/>
    </ligand>
</feature>
<feature type="binding site" evidence="13">
    <location>
        <position position="13"/>
    </location>
    <ligand>
        <name>NADPH</name>
        <dbReference type="ChEBI" id="CHEBI:57783"/>
    </ligand>
</feature>
<dbReference type="PRINTS" id="PR00077">
    <property type="entry name" value="GPDHDRGNASE"/>
</dbReference>
<comment type="pathway">
    <text evidence="13">Membrane lipid metabolism; glycerophospholipid metabolism.</text>
</comment>
<feature type="binding site" evidence="13">
    <location>
        <position position="142"/>
    </location>
    <ligand>
        <name>NADPH</name>
        <dbReference type="ChEBI" id="CHEBI:57783"/>
    </ligand>
</feature>
<dbReference type="SUPFAM" id="SSF48179">
    <property type="entry name" value="6-phosphogluconate dehydrogenase C-terminal domain-like"/>
    <property type="match status" value="1"/>
</dbReference>
<evidence type="ECO:0000259" key="19">
    <source>
        <dbReference type="Pfam" id="PF07479"/>
    </source>
</evidence>
<evidence type="ECO:0000256" key="14">
    <source>
        <dbReference type="PIRSR" id="PIRSR000114-1"/>
    </source>
</evidence>
<dbReference type="PROSITE" id="PS00957">
    <property type="entry name" value="NAD_G3PDH"/>
    <property type="match status" value="1"/>
</dbReference>
<dbReference type="HAMAP" id="MF_00394">
    <property type="entry name" value="NAD_Glyc3P_dehydrog"/>
    <property type="match status" value="1"/>
</dbReference>
<feature type="binding site" evidence="13">
    <location>
        <position position="138"/>
    </location>
    <ligand>
        <name>sn-glycerol 3-phosphate</name>
        <dbReference type="ChEBI" id="CHEBI:57597"/>
    </ligand>
</feature>
<evidence type="ECO:0000256" key="3">
    <source>
        <dbReference type="ARBA" id="ARBA00022857"/>
    </source>
</evidence>
<dbReference type="GO" id="GO:0046168">
    <property type="term" value="P:glycerol-3-phosphate catabolic process"/>
    <property type="evidence" value="ECO:0007669"/>
    <property type="project" value="InterPro"/>
</dbReference>
<feature type="binding site" evidence="13">
    <location>
        <position position="140"/>
    </location>
    <ligand>
        <name>sn-glycerol 3-phosphate</name>
        <dbReference type="ChEBI" id="CHEBI:57597"/>
    </ligand>
</feature>
<dbReference type="GO" id="GO:0005829">
    <property type="term" value="C:cytosol"/>
    <property type="evidence" value="ECO:0007669"/>
    <property type="project" value="TreeGrafter"/>
</dbReference>
<dbReference type="PANTHER" id="PTHR11728">
    <property type="entry name" value="GLYCEROL-3-PHOSPHATE DEHYDROGENASE"/>
    <property type="match status" value="1"/>
</dbReference>
<keyword evidence="21" id="KW-1185">Reference proteome</keyword>
<gene>
    <name evidence="13" type="primary">gpsA</name>
    <name evidence="20" type="ORF">KI809_12270</name>
</gene>
<dbReference type="FunFam" id="1.10.1040.10:FF:000001">
    <property type="entry name" value="Glycerol-3-phosphate dehydrogenase [NAD(P)+]"/>
    <property type="match status" value="1"/>
</dbReference>
<organism evidence="20 21">
    <name type="scientific">Geoanaerobacter pelophilus</name>
    <dbReference type="NCBI Taxonomy" id="60036"/>
    <lineage>
        <taxon>Bacteria</taxon>
        <taxon>Pseudomonadati</taxon>
        <taxon>Thermodesulfobacteriota</taxon>
        <taxon>Desulfuromonadia</taxon>
        <taxon>Geobacterales</taxon>
        <taxon>Geobacteraceae</taxon>
        <taxon>Geoanaerobacter</taxon>
    </lineage>
</organism>
<sequence>MNSSIGVIGAGSWGTTLADLLAKKGHTVTLWAYEAELVAEMKATRINGLFLPGITLSSGLQFTNDLAAAVRDKDFLLFVVPSQSMRSVLQQVVAEISPATVVASASKGIEVGTLMAVSQLFEELLPAQLFKRFTVLSGPSFAREVAQEMPTAVVAASADEEAARFVQEVFTCGYFRVYTNNDVIGAELGGALKNVIAIAAGISDGLGFGCNTRAALITRGLAEISRLGLALGAKPETFSGLAGMGDLVLTCTGELSRNRSVGMKLGRGRRLSEILGEMHMVAEGVKTAESAWALAQRHTIDMPITEQVYKVLYEDKPARSAVVELMTRNLKAEGI</sequence>
<keyword evidence="13" id="KW-0963">Cytoplasm</keyword>
<evidence type="ECO:0000256" key="11">
    <source>
        <dbReference type="ARBA" id="ARBA00069372"/>
    </source>
</evidence>
<dbReference type="NCBIfam" id="NF000942">
    <property type="entry name" value="PRK00094.1-4"/>
    <property type="match status" value="1"/>
</dbReference>
<dbReference type="PANTHER" id="PTHR11728:SF1">
    <property type="entry name" value="GLYCEROL-3-PHOSPHATE DEHYDROGENASE [NAD(+)] 2, CHLOROPLASTIC"/>
    <property type="match status" value="1"/>
</dbReference>
<feature type="binding site" evidence="13">
    <location>
        <position position="257"/>
    </location>
    <ligand>
        <name>NADPH</name>
        <dbReference type="ChEBI" id="CHEBI:57783"/>
    </ligand>
</feature>
<dbReference type="InterPro" id="IPR006168">
    <property type="entry name" value="G3P_DH_NAD-dep"/>
</dbReference>
<evidence type="ECO:0000256" key="4">
    <source>
        <dbReference type="ARBA" id="ARBA00023002"/>
    </source>
</evidence>
<keyword evidence="2 13" id="KW-0444">Lipid biosynthesis</keyword>
<reference evidence="20 21" key="1">
    <citation type="submission" date="2021-05" db="EMBL/GenBank/DDBJ databases">
        <title>The draft genome of Geobacter pelophilus DSM 12255.</title>
        <authorList>
            <person name="Xu Z."/>
            <person name="Masuda Y."/>
            <person name="Itoh H."/>
            <person name="Senoo K."/>
        </authorList>
    </citation>
    <scope>NUCLEOTIDE SEQUENCE [LARGE SCALE GENOMIC DNA]</scope>
    <source>
        <strain evidence="20 21">DSM 12255</strain>
    </source>
</reference>
<evidence type="ECO:0000256" key="15">
    <source>
        <dbReference type="PIRSR" id="PIRSR000114-2"/>
    </source>
</evidence>
<accession>A0AAW4L2A7</accession>
<feature type="binding site" evidence="15">
    <location>
        <position position="107"/>
    </location>
    <ligand>
        <name>substrate</name>
    </ligand>
</feature>
<comment type="function">
    <text evidence="13">Catalyzes the reduction of the glycolytic intermediate dihydroxyacetone phosphate (DHAP) to sn-glycerol 3-phosphate (G3P), the key precursor for phospholipid synthesis.</text>
</comment>
<dbReference type="RefSeq" id="WP_214171833.1">
    <property type="nucleotide sequence ID" value="NZ_JAHCVJ010000004.1"/>
</dbReference>
<dbReference type="GO" id="GO:0008654">
    <property type="term" value="P:phospholipid biosynthetic process"/>
    <property type="evidence" value="ECO:0007669"/>
    <property type="project" value="UniProtKB-KW"/>
</dbReference>
<evidence type="ECO:0000313" key="21">
    <source>
        <dbReference type="Proteomes" id="UP000811899"/>
    </source>
</evidence>
<feature type="domain" description="Glycerol-3-phosphate dehydrogenase NAD-dependent N-terminal" evidence="18">
    <location>
        <begin position="5"/>
        <end position="162"/>
    </location>
</feature>
<dbReference type="Gene3D" id="3.40.50.720">
    <property type="entry name" value="NAD(P)-binding Rossmann-like Domain"/>
    <property type="match status" value="1"/>
</dbReference>
<dbReference type="Pfam" id="PF01210">
    <property type="entry name" value="NAD_Gly3P_dh_N"/>
    <property type="match status" value="1"/>
</dbReference>
<evidence type="ECO:0000256" key="7">
    <source>
        <dbReference type="ARBA" id="ARBA00023209"/>
    </source>
</evidence>
<keyword evidence="4 13" id="KW-0560">Oxidoreductase</keyword>
<feature type="binding site" evidence="13">
    <location>
        <position position="258"/>
    </location>
    <ligand>
        <name>sn-glycerol 3-phosphate</name>
        <dbReference type="ChEBI" id="CHEBI:57597"/>
    </ligand>
</feature>
<dbReference type="GO" id="GO:0051287">
    <property type="term" value="F:NAD binding"/>
    <property type="evidence" value="ECO:0007669"/>
    <property type="project" value="InterPro"/>
</dbReference>
<evidence type="ECO:0000256" key="13">
    <source>
        <dbReference type="HAMAP-Rule" id="MF_00394"/>
    </source>
</evidence>
<feature type="binding site" evidence="13">
    <location>
        <position position="107"/>
    </location>
    <ligand>
        <name>NADPH</name>
        <dbReference type="ChEBI" id="CHEBI:57783"/>
    </ligand>
</feature>
<proteinExistence type="inferred from homology"/>
<evidence type="ECO:0000256" key="6">
    <source>
        <dbReference type="ARBA" id="ARBA00023098"/>
    </source>
</evidence>
<dbReference type="NCBIfam" id="NF000941">
    <property type="entry name" value="PRK00094.1-3"/>
    <property type="match status" value="1"/>
</dbReference>
<dbReference type="GO" id="GO:0046167">
    <property type="term" value="P:glycerol-3-phosphate biosynthetic process"/>
    <property type="evidence" value="ECO:0007669"/>
    <property type="project" value="UniProtKB-UniRule"/>
</dbReference>
<feature type="binding site" evidence="13">
    <location>
        <position position="246"/>
    </location>
    <ligand>
        <name>sn-glycerol 3-phosphate</name>
        <dbReference type="ChEBI" id="CHEBI:57597"/>
    </ligand>
</feature>
<feature type="binding site" evidence="13">
    <location>
        <position position="257"/>
    </location>
    <ligand>
        <name>sn-glycerol 3-phosphate</name>
        <dbReference type="ChEBI" id="CHEBI:57597"/>
    </ligand>
</feature>
<comment type="caution">
    <text evidence="20">The sequence shown here is derived from an EMBL/GenBank/DDBJ whole genome shotgun (WGS) entry which is preliminary data.</text>
</comment>
<dbReference type="InterPro" id="IPR036291">
    <property type="entry name" value="NAD(P)-bd_dom_sf"/>
</dbReference>
<evidence type="ECO:0000256" key="1">
    <source>
        <dbReference type="ARBA" id="ARBA00011009"/>
    </source>
</evidence>
<feature type="domain" description="Glycerol-3-phosphate dehydrogenase NAD-dependent C-terminal" evidence="19">
    <location>
        <begin position="182"/>
        <end position="322"/>
    </location>
</feature>